<sequence>MGHRLGRNGSALDDIAVVPVPPIGLATHPVSCTWTSRTRAPASRRHDGAGLWLPLARRLARAVSGGVSYDPAPAPGACLTVSPPFG</sequence>
<dbReference type="SUPFAM" id="SSF55874">
    <property type="entry name" value="ATPase domain of HSP90 chaperone/DNA topoisomerase II/histidine kinase"/>
    <property type="match status" value="1"/>
</dbReference>
<comment type="caution">
    <text evidence="1">The sequence shown here is derived from an EMBL/GenBank/DDBJ whole genome shotgun (WGS) entry which is preliminary data.</text>
</comment>
<organism evidence="1 2">
    <name type="scientific">Streptomyces longisporus</name>
    <dbReference type="NCBI Taxonomy" id="1948"/>
    <lineage>
        <taxon>Bacteria</taxon>
        <taxon>Bacillati</taxon>
        <taxon>Actinomycetota</taxon>
        <taxon>Actinomycetes</taxon>
        <taxon>Kitasatosporales</taxon>
        <taxon>Streptomycetaceae</taxon>
        <taxon>Streptomyces</taxon>
    </lineage>
</organism>
<proteinExistence type="predicted"/>
<keyword evidence="2" id="KW-1185">Reference proteome</keyword>
<evidence type="ECO:0000313" key="1">
    <source>
        <dbReference type="EMBL" id="GAA2494404.1"/>
    </source>
</evidence>
<dbReference type="Proteomes" id="UP001501777">
    <property type="component" value="Unassembled WGS sequence"/>
</dbReference>
<dbReference type="InterPro" id="IPR036890">
    <property type="entry name" value="HATPase_C_sf"/>
</dbReference>
<name>A0ABN3M1T8_STRLO</name>
<reference evidence="1 2" key="1">
    <citation type="journal article" date="2019" name="Int. J. Syst. Evol. Microbiol.">
        <title>The Global Catalogue of Microorganisms (GCM) 10K type strain sequencing project: providing services to taxonomists for standard genome sequencing and annotation.</title>
        <authorList>
            <consortium name="The Broad Institute Genomics Platform"/>
            <consortium name="The Broad Institute Genome Sequencing Center for Infectious Disease"/>
            <person name="Wu L."/>
            <person name="Ma J."/>
        </authorList>
    </citation>
    <scope>NUCLEOTIDE SEQUENCE [LARGE SCALE GENOMIC DNA]</scope>
    <source>
        <strain evidence="1 2">JCM 4395</strain>
    </source>
</reference>
<evidence type="ECO:0000313" key="2">
    <source>
        <dbReference type="Proteomes" id="UP001501777"/>
    </source>
</evidence>
<dbReference type="EMBL" id="BAAASG010000008">
    <property type="protein sequence ID" value="GAA2494404.1"/>
    <property type="molecule type" value="Genomic_DNA"/>
</dbReference>
<protein>
    <submittedName>
        <fullName evidence="1">Uncharacterized protein</fullName>
    </submittedName>
</protein>
<accession>A0ABN3M1T8</accession>
<gene>
    <name evidence="1" type="ORF">GCM10010276_38370</name>
</gene>